<evidence type="ECO:0000256" key="1">
    <source>
        <dbReference type="ARBA" id="ARBA00001974"/>
    </source>
</evidence>
<dbReference type="Gene3D" id="3.50.50.60">
    <property type="entry name" value="FAD/NAD(P)-binding domain"/>
    <property type="match status" value="1"/>
</dbReference>
<dbReference type="InterPro" id="IPR027424">
    <property type="entry name" value="Glucose_Oxidase_domain_2"/>
</dbReference>
<dbReference type="OrthoDB" id="269227at2759"/>
<evidence type="ECO:0000256" key="5">
    <source>
        <dbReference type="ARBA" id="ARBA00023002"/>
    </source>
</evidence>
<dbReference type="RefSeq" id="XP_025347051.1">
    <property type="nucleotide sequence ID" value="XM_025490373.1"/>
</dbReference>
<evidence type="ECO:0000256" key="3">
    <source>
        <dbReference type="ARBA" id="ARBA00022630"/>
    </source>
</evidence>
<gene>
    <name evidence="10" type="ORF">BCV69DRAFT_250238</name>
</gene>
<reference evidence="10 11" key="1">
    <citation type="journal article" date="2018" name="Mol. Biol. Evol.">
        <title>Broad Genomic Sampling Reveals a Smut Pathogenic Ancestry of the Fungal Clade Ustilaginomycotina.</title>
        <authorList>
            <person name="Kijpornyongpan T."/>
            <person name="Mondo S.J."/>
            <person name="Barry K."/>
            <person name="Sandor L."/>
            <person name="Lee J."/>
            <person name="Lipzen A."/>
            <person name="Pangilinan J."/>
            <person name="LaButti K."/>
            <person name="Hainaut M."/>
            <person name="Henrissat B."/>
            <person name="Grigoriev I.V."/>
            <person name="Spatafora J.W."/>
            <person name="Aime M.C."/>
        </authorList>
    </citation>
    <scope>NUCLEOTIDE SEQUENCE [LARGE SCALE GENOMIC DNA]</scope>
    <source>
        <strain evidence="10 11">MCA 4718</strain>
    </source>
</reference>
<feature type="region of interest" description="Disordered" evidence="8">
    <location>
        <begin position="104"/>
        <end position="127"/>
    </location>
</feature>
<dbReference type="Pfam" id="PF05199">
    <property type="entry name" value="GMC_oxred_C"/>
    <property type="match status" value="1"/>
</dbReference>
<dbReference type="SUPFAM" id="SSF54373">
    <property type="entry name" value="FAD-linked reductases, C-terminal domain"/>
    <property type="match status" value="1"/>
</dbReference>
<evidence type="ECO:0000256" key="8">
    <source>
        <dbReference type="SAM" id="MobiDB-lite"/>
    </source>
</evidence>
<dbReference type="InterPro" id="IPR000172">
    <property type="entry name" value="GMC_OxRdtase_N"/>
</dbReference>
<dbReference type="InterPro" id="IPR036188">
    <property type="entry name" value="FAD/NAD-bd_sf"/>
</dbReference>
<evidence type="ECO:0000256" key="2">
    <source>
        <dbReference type="ARBA" id="ARBA00010790"/>
    </source>
</evidence>
<name>A0A316U603_9BASI</name>
<evidence type="ECO:0000259" key="9">
    <source>
        <dbReference type="PROSITE" id="PS00623"/>
    </source>
</evidence>
<dbReference type="PROSITE" id="PS00623">
    <property type="entry name" value="GMC_OXRED_1"/>
    <property type="match status" value="1"/>
</dbReference>
<dbReference type="GeneID" id="37012107"/>
<comment type="similarity">
    <text evidence="2 7">Belongs to the GMC oxidoreductase family.</text>
</comment>
<evidence type="ECO:0000256" key="6">
    <source>
        <dbReference type="PIRSR" id="PIRSR000137-1"/>
    </source>
</evidence>
<dbReference type="SUPFAM" id="SSF51905">
    <property type="entry name" value="FAD/NAD(P)-binding domain"/>
    <property type="match status" value="1"/>
</dbReference>
<comment type="cofactor">
    <cofactor evidence="1">
        <name>FAD</name>
        <dbReference type="ChEBI" id="CHEBI:57692"/>
    </cofactor>
</comment>
<evidence type="ECO:0000256" key="7">
    <source>
        <dbReference type="RuleBase" id="RU003968"/>
    </source>
</evidence>
<dbReference type="InterPro" id="IPR007867">
    <property type="entry name" value="GMC_OxRtase_C"/>
</dbReference>
<dbReference type="PANTHER" id="PTHR11552:SF201">
    <property type="entry name" value="GLUCOSE-METHANOL-CHOLINE OXIDOREDUCTASE N-TERMINAL DOMAIN-CONTAINING PROTEIN"/>
    <property type="match status" value="1"/>
</dbReference>
<organism evidence="10 11">
    <name type="scientific">Pseudomicrostroma glucosiphilum</name>
    <dbReference type="NCBI Taxonomy" id="1684307"/>
    <lineage>
        <taxon>Eukaryota</taxon>
        <taxon>Fungi</taxon>
        <taxon>Dikarya</taxon>
        <taxon>Basidiomycota</taxon>
        <taxon>Ustilaginomycotina</taxon>
        <taxon>Exobasidiomycetes</taxon>
        <taxon>Microstromatales</taxon>
        <taxon>Microstromatales incertae sedis</taxon>
        <taxon>Pseudomicrostroma</taxon>
    </lineage>
</organism>
<dbReference type="PIRSF" id="PIRSF000137">
    <property type="entry name" value="Alcohol_oxidase"/>
    <property type="match status" value="1"/>
</dbReference>
<dbReference type="GO" id="GO:0016614">
    <property type="term" value="F:oxidoreductase activity, acting on CH-OH group of donors"/>
    <property type="evidence" value="ECO:0007669"/>
    <property type="project" value="InterPro"/>
</dbReference>
<feature type="compositionally biased region" description="Polar residues" evidence="8">
    <location>
        <begin position="148"/>
        <end position="159"/>
    </location>
</feature>
<feature type="domain" description="Glucose-methanol-choline oxidoreductase N-terminal" evidence="9">
    <location>
        <begin position="100"/>
        <end position="123"/>
    </location>
</feature>
<feature type="active site" description="Proton acceptor" evidence="6">
    <location>
        <position position="578"/>
    </location>
</feature>
<keyword evidence="5" id="KW-0560">Oxidoreductase</keyword>
<dbReference type="Pfam" id="PF00732">
    <property type="entry name" value="GMC_oxred_N"/>
    <property type="match status" value="1"/>
</dbReference>
<protein>
    <submittedName>
        <fullName evidence="10">Alcohol oxidase</fullName>
    </submittedName>
</protein>
<dbReference type="AlphaFoldDB" id="A0A316U603"/>
<dbReference type="InterPro" id="IPR012132">
    <property type="entry name" value="GMC_OxRdtase"/>
</dbReference>
<sequence>MDELWARASSSVTTDVSVASAKQYTHVVVGCGLAGLTVAVRLSEDSSNTVLCIEAGGDSRTDSRVQSLGAYGQAFGSSLDWSFKTTSQASTGTTKTIHAGKTLGGSTAINGGSWGRPDRSQIDGIGSLGNEGWSWDDLETFMKKSENSHAPNSAQSSAGAQWDSDAHGTSGPLDISFPPSMYSGPQQPAFVQGLSQALNVTQVADLSSGDVTGVVAYTQDSILPDGDRVRVSSATAYLSPVESSRSNLVVLLNYRGISIKWASGSGARATGVVAKSSATGPSTTFGASKEVIVAAGALRSPVFLESSGIGDSSILSKIGVSTKVNLPGVGRNLQEQTMNSIGTPSGSYDFGGDGPSNVIAFPNIYQLMSNASDVRSWIEANMNDWAQAQANGGFVISKESLLKQWNNTLTLLFDKKVGAVEFFGDSGYPAGGFGIDTWQMLPFSRGSIHATSASGFSRSTINPNYFSVPADMQITVAGLRGARKVLKSNAVSQALGQSESVPGFQLIPDGSNSGRYDRWASWVLDPNAGFSSVAHPIATCSMLPEADGGVVGSDFLVYHTQNVRVVDASVLPTQISAHLSATLYGIAEKAASVIAAAA</sequence>
<keyword evidence="4 7" id="KW-0274">FAD</keyword>
<dbReference type="Gene3D" id="3.30.560.10">
    <property type="entry name" value="Glucose Oxidase, domain 3"/>
    <property type="match status" value="1"/>
</dbReference>
<accession>A0A316U603</accession>
<dbReference type="Proteomes" id="UP000245942">
    <property type="component" value="Unassembled WGS sequence"/>
</dbReference>
<dbReference type="GO" id="GO:0050660">
    <property type="term" value="F:flavin adenine dinucleotide binding"/>
    <property type="evidence" value="ECO:0007669"/>
    <property type="project" value="InterPro"/>
</dbReference>
<feature type="region of interest" description="Disordered" evidence="8">
    <location>
        <begin position="145"/>
        <end position="175"/>
    </location>
</feature>
<feature type="active site" description="Proton donor" evidence="6">
    <location>
        <position position="535"/>
    </location>
</feature>
<dbReference type="STRING" id="1684307.A0A316U603"/>
<evidence type="ECO:0000256" key="4">
    <source>
        <dbReference type="ARBA" id="ARBA00022827"/>
    </source>
</evidence>
<keyword evidence="3 7" id="KW-0285">Flavoprotein</keyword>
<dbReference type="Gene3D" id="4.10.450.10">
    <property type="entry name" value="Glucose Oxidase, domain 2"/>
    <property type="match status" value="1"/>
</dbReference>
<dbReference type="PANTHER" id="PTHR11552">
    <property type="entry name" value="GLUCOSE-METHANOL-CHOLINE GMC OXIDOREDUCTASE"/>
    <property type="match status" value="1"/>
</dbReference>
<evidence type="ECO:0000313" key="10">
    <source>
        <dbReference type="EMBL" id="PWN19891.1"/>
    </source>
</evidence>
<keyword evidence="11" id="KW-1185">Reference proteome</keyword>
<proteinExistence type="inferred from homology"/>
<evidence type="ECO:0000313" key="11">
    <source>
        <dbReference type="Proteomes" id="UP000245942"/>
    </source>
</evidence>
<dbReference type="EMBL" id="KZ819329">
    <property type="protein sequence ID" value="PWN19891.1"/>
    <property type="molecule type" value="Genomic_DNA"/>
</dbReference>